<evidence type="ECO:0000256" key="2">
    <source>
        <dbReference type="SAM" id="SignalP"/>
    </source>
</evidence>
<dbReference type="Proteomes" id="UP000184287">
    <property type="component" value="Unassembled WGS sequence"/>
</dbReference>
<feature type="chain" id="PRO_5012928626" evidence="2">
    <location>
        <begin position="22"/>
        <end position="280"/>
    </location>
</feature>
<dbReference type="PANTHER" id="PTHR43798:SF31">
    <property type="entry name" value="AB HYDROLASE SUPERFAMILY PROTEIN YCLE"/>
    <property type="match status" value="1"/>
</dbReference>
<gene>
    <name evidence="4" type="ORF">SAMN04488522_101547</name>
</gene>
<reference evidence="5" key="1">
    <citation type="submission" date="2016-11" db="EMBL/GenBank/DDBJ databases">
        <authorList>
            <person name="Varghese N."/>
            <person name="Submissions S."/>
        </authorList>
    </citation>
    <scope>NUCLEOTIDE SEQUENCE [LARGE SCALE GENOMIC DNA]</scope>
    <source>
        <strain evidence="5">DSM 16990</strain>
    </source>
</reference>
<dbReference type="SUPFAM" id="SSF53474">
    <property type="entry name" value="alpha/beta-Hydrolases"/>
    <property type="match status" value="1"/>
</dbReference>
<dbReference type="EMBL" id="FQUQ01000001">
    <property type="protein sequence ID" value="SHE55683.1"/>
    <property type="molecule type" value="Genomic_DNA"/>
</dbReference>
<evidence type="ECO:0000313" key="5">
    <source>
        <dbReference type="Proteomes" id="UP000184287"/>
    </source>
</evidence>
<dbReference type="InterPro" id="IPR000073">
    <property type="entry name" value="AB_hydrolase_1"/>
</dbReference>
<evidence type="ECO:0000313" key="4">
    <source>
        <dbReference type="EMBL" id="SHE55683.1"/>
    </source>
</evidence>
<keyword evidence="1" id="KW-0378">Hydrolase</keyword>
<dbReference type="RefSeq" id="WP_084528629.1">
    <property type="nucleotide sequence ID" value="NZ_FQUQ01000001.1"/>
</dbReference>
<protein>
    <submittedName>
        <fullName evidence="4">Pimeloyl-ACP methyl ester carboxylesterase</fullName>
    </submittedName>
</protein>
<dbReference type="Pfam" id="PF12697">
    <property type="entry name" value="Abhydrolase_6"/>
    <property type="match status" value="1"/>
</dbReference>
<feature type="signal peptide" evidence="2">
    <location>
        <begin position="1"/>
        <end position="21"/>
    </location>
</feature>
<evidence type="ECO:0000256" key="1">
    <source>
        <dbReference type="ARBA" id="ARBA00022801"/>
    </source>
</evidence>
<name>A0A1M4UGH5_9SPHI</name>
<accession>A0A1M4UGH5</accession>
<dbReference type="GO" id="GO:0016020">
    <property type="term" value="C:membrane"/>
    <property type="evidence" value="ECO:0007669"/>
    <property type="project" value="TreeGrafter"/>
</dbReference>
<dbReference type="Gene3D" id="3.40.50.1820">
    <property type="entry name" value="alpha/beta hydrolase"/>
    <property type="match status" value="1"/>
</dbReference>
<dbReference type="AlphaFoldDB" id="A0A1M4UGH5"/>
<sequence>MSAIRIFTCLFLLLLTTKVSAQEFEVTVTGKGKPILLFPGFASTAEVYQGITADLSANYEVHSFTFAGFGQLAPISFPWLPKIKNAISAYVKTNHLIKPILIGHSLGGVLGLWLVSEEPETFSRLIVIDALPATGALMIPNFKAENMIYESPYNKRLLEMSDQDFKKMADQMAQSMSLNKEMHEQLSNRIIMSDRKTFVYGYTDFLKLDLRDQLSTIVIPVNILAATHPYGKSVAESNYRGQYKNLKNYTLNFAENSGHFIMYDNPEWLLTQIKSELNIK</sequence>
<proteinExistence type="predicted"/>
<keyword evidence="5" id="KW-1185">Reference proteome</keyword>
<dbReference type="OrthoDB" id="7172093at2"/>
<dbReference type="InterPro" id="IPR029058">
    <property type="entry name" value="AB_hydrolase_fold"/>
</dbReference>
<feature type="domain" description="AB hydrolase-1" evidence="3">
    <location>
        <begin position="35"/>
        <end position="269"/>
    </location>
</feature>
<dbReference type="STRING" id="288992.SAMN04488522_101547"/>
<evidence type="ECO:0000259" key="3">
    <source>
        <dbReference type="Pfam" id="PF12697"/>
    </source>
</evidence>
<dbReference type="GO" id="GO:0016787">
    <property type="term" value="F:hydrolase activity"/>
    <property type="evidence" value="ECO:0007669"/>
    <property type="project" value="UniProtKB-KW"/>
</dbReference>
<organism evidence="4 5">
    <name type="scientific">Pedobacter caeni</name>
    <dbReference type="NCBI Taxonomy" id="288992"/>
    <lineage>
        <taxon>Bacteria</taxon>
        <taxon>Pseudomonadati</taxon>
        <taxon>Bacteroidota</taxon>
        <taxon>Sphingobacteriia</taxon>
        <taxon>Sphingobacteriales</taxon>
        <taxon>Sphingobacteriaceae</taxon>
        <taxon>Pedobacter</taxon>
    </lineage>
</organism>
<keyword evidence="2" id="KW-0732">Signal</keyword>
<dbReference type="InterPro" id="IPR050266">
    <property type="entry name" value="AB_hydrolase_sf"/>
</dbReference>
<dbReference type="PANTHER" id="PTHR43798">
    <property type="entry name" value="MONOACYLGLYCEROL LIPASE"/>
    <property type="match status" value="1"/>
</dbReference>